<evidence type="ECO:0000256" key="5">
    <source>
        <dbReference type="ARBA" id="ARBA00042202"/>
    </source>
</evidence>
<name>A0A914EFQ9_9BILA</name>
<evidence type="ECO:0000256" key="3">
    <source>
        <dbReference type="ARBA" id="ARBA00022801"/>
    </source>
</evidence>
<evidence type="ECO:0000313" key="9">
    <source>
        <dbReference type="Proteomes" id="UP000887540"/>
    </source>
</evidence>
<dbReference type="Gene3D" id="2.115.10.20">
    <property type="entry name" value="Glycosyl hydrolase domain, family 43"/>
    <property type="match status" value="1"/>
</dbReference>
<dbReference type="Proteomes" id="UP000887540">
    <property type="component" value="Unplaced"/>
</dbReference>
<dbReference type="InterPro" id="IPR001304">
    <property type="entry name" value="C-type_lectin-like"/>
</dbReference>
<feature type="site" description="Important for catalytic activity, responsible for pKa modulation of the active site Glu and correct orientation of both the proton donor and substrate" evidence="6">
    <location>
        <position position="290"/>
    </location>
</feature>
<dbReference type="AlphaFoldDB" id="A0A914EFQ9"/>
<dbReference type="GO" id="GO:0004553">
    <property type="term" value="F:hydrolase activity, hydrolyzing O-glycosyl compounds"/>
    <property type="evidence" value="ECO:0007669"/>
    <property type="project" value="InterPro"/>
</dbReference>
<dbReference type="SUPFAM" id="SSF75005">
    <property type="entry name" value="Arabinanase/levansucrase/invertase"/>
    <property type="match status" value="1"/>
</dbReference>
<dbReference type="InterPro" id="IPR050727">
    <property type="entry name" value="GH43_arabinanases"/>
</dbReference>
<evidence type="ECO:0000259" key="8">
    <source>
        <dbReference type="PROSITE" id="PS50041"/>
    </source>
</evidence>
<dbReference type="GO" id="GO:0005975">
    <property type="term" value="P:carbohydrate metabolic process"/>
    <property type="evidence" value="ECO:0007669"/>
    <property type="project" value="InterPro"/>
</dbReference>
<dbReference type="Pfam" id="PF04616">
    <property type="entry name" value="Glyco_hydro_43"/>
    <property type="match status" value="1"/>
</dbReference>
<dbReference type="PANTHER" id="PTHR43301:SF3">
    <property type="entry name" value="ARABINAN ENDO-1,5-ALPHA-L-ARABINOSIDASE A-RELATED"/>
    <property type="match status" value="1"/>
</dbReference>
<dbReference type="PANTHER" id="PTHR43301">
    <property type="entry name" value="ARABINAN ENDO-1,5-ALPHA-L-ARABINOSIDASE"/>
    <property type="match status" value="1"/>
</dbReference>
<dbReference type="PROSITE" id="PS50041">
    <property type="entry name" value="C_TYPE_LECTIN_2"/>
    <property type="match status" value="1"/>
</dbReference>
<dbReference type="CDD" id="cd08998">
    <property type="entry name" value="GH43_Arb43a-like"/>
    <property type="match status" value="1"/>
</dbReference>
<accession>A0A914EFQ9</accession>
<dbReference type="SUPFAM" id="SSF56436">
    <property type="entry name" value="C-type lectin-like"/>
    <property type="match status" value="1"/>
</dbReference>
<dbReference type="InterPro" id="IPR016186">
    <property type="entry name" value="C-type_lectin-like/link_sf"/>
</dbReference>
<sequence length="444" mass="49238">MPNFSLTGVVKSDGLYGMEIAVDTKSLGIDPQTVTFDLSLDYCRSNAADLASITSAFENTFLASLASVTGFRYWIGLQISSNKNIFWIDGTPLSYNNLNMSTVTNGETLSVYYSPGQQWVAASSSIALEGRICKKPSNPNIPPFRNGSTLGFWHTHDPTMIKDQDGLFQVYFTDYNIPASISSDRKTFYGNGTAFLNGLPWTRNYTHSKDRCNYADFKNKNKDSNATEDCIWCPDAHYVNGKYYMYYSASSFGSKVSGMYLATSLTGRSDDWTNQGEVFNSAAFSWNAIDPSLMVDDDGTWYMSFGSWFSGIWQYTLNSTGFVKDGAQPVHLADGSDHGKYYYLTASIGHCCAGLQSTYKVVYGRATNPQGPFVDKAGTPMLNGGGTELIVTLYPMIGPGNGYVYKDVGQDVYVYHYYDALNGGHARLSINYLNYTEDGWPYLY</sequence>
<keyword evidence="4 7" id="KW-0326">Glycosidase</keyword>
<dbReference type="CDD" id="cd00037">
    <property type="entry name" value="CLECT"/>
    <property type="match status" value="1"/>
</dbReference>
<feature type="domain" description="C-type lectin" evidence="8">
    <location>
        <begin position="35"/>
        <end position="119"/>
    </location>
</feature>
<evidence type="ECO:0000256" key="7">
    <source>
        <dbReference type="RuleBase" id="RU361187"/>
    </source>
</evidence>
<dbReference type="Gene3D" id="3.10.100.10">
    <property type="entry name" value="Mannose-Binding Protein A, subunit A"/>
    <property type="match status" value="1"/>
</dbReference>
<dbReference type="WBParaSite" id="ACRNAN_scaffold7768.g7728.t1">
    <property type="protein sequence ID" value="ACRNAN_scaffold7768.g7728.t1"/>
    <property type="gene ID" value="ACRNAN_scaffold7768.g7728"/>
</dbReference>
<dbReference type="Pfam" id="PF00059">
    <property type="entry name" value="Lectin_C"/>
    <property type="match status" value="1"/>
</dbReference>
<dbReference type="SMART" id="SM00034">
    <property type="entry name" value="CLECT"/>
    <property type="match status" value="1"/>
</dbReference>
<organism evidence="9 10">
    <name type="scientific">Acrobeloides nanus</name>
    <dbReference type="NCBI Taxonomy" id="290746"/>
    <lineage>
        <taxon>Eukaryota</taxon>
        <taxon>Metazoa</taxon>
        <taxon>Ecdysozoa</taxon>
        <taxon>Nematoda</taxon>
        <taxon>Chromadorea</taxon>
        <taxon>Rhabditida</taxon>
        <taxon>Tylenchina</taxon>
        <taxon>Cephalobomorpha</taxon>
        <taxon>Cephaloboidea</taxon>
        <taxon>Cephalobidae</taxon>
        <taxon>Acrobeloides</taxon>
    </lineage>
</organism>
<evidence type="ECO:0000256" key="6">
    <source>
        <dbReference type="PIRSR" id="PIRSR606710-2"/>
    </source>
</evidence>
<dbReference type="InterPro" id="IPR016187">
    <property type="entry name" value="CTDL_fold"/>
</dbReference>
<reference evidence="10" key="1">
    <citation type="submission" date="2022-11" db="UniProtKB">
        <authorList>
            <consortium name="WormBaseParasite"/>
        </authorList>
    </citation>
    <scope>IDENTIFICATION</scope>
</reference>
<evidence type="ECO:0000256" key="2">
    <source>
        <dbReference type="ARBA" id="ARBA00009865"/>
    </source>
</evidence>
<comment type="similarity">
    <text evidence="2 7">Belongs to the glycosyl hydrolase 43 family.</text>
</comment>
<evidence type="ECO:0000313" key="10">
    <source>
        <dbReference type="WBParaSite" id="ACRNAN_scaffold7768.g7728.t1"/>
    </source>
</evidence>
<protein>
    <recommendedName>
        <fullName evidence="5">Endo-1,5-alpha-L-arabinanase A</fullName>
    </recommendedName>
</protein>
<comment type="pathway">
    <text evidence="1">Glycan metabolism; L-arabinan degradation.</text>
</comment>
<keyword evidence="9" id="KW-1185">Reference proteome</keyword>
<keyword evidence="3 7" id="KW-0378">Hydrolase</keyword>
<dbReference type="InterPro" id="IPR006710">
    <property type="entry name" value="Glyco_hydro_43"/>
</dbReference>
<dbReference type="InterPro" id="IPR023296">
    <property type="entry name" value="Glyco_hydro_beta-prop_sf"/>
</dbReference>
<evidence type="ECO:0000256" key="4">
    <source>
        <dbReference type="ARBA" id="ARBA00023295"/>
    </source>
</evidence>
<evidence type="ECO:0000256" key="1">
    <source>
        <dbReference type="ARBA" id="ARBA00004834"/>
    </source>
</evidence>
<proteinExistence type="inferred from homology"/>